<feature type="chain" id="PRO_5034091205" evidence="3">
    <location>
        <begin position="25"/>
        <end position="606"/>
    </location>
</feature>
<gene>
    <name evidence="6" type="primary">LOC108677902</name>
</gene>
<evidence type="ECO:0000259" key="4">
    <source>
        <dbReference type="PROSITE" id="PS51549"/>
    </source>
</evidence>
<dbReference type="Pfam" id="PF10517">
    <property type="entry name" value="DM13"/>
    <property type="match status" value="1"/>
</dbReference>
<dbReference type="InterPro" id="IPR019545">
    <property type="entry name" value="DM13_domain"/>
</dbReference>
<feature type="compositionally biased region" description="Polar residues" evidence="2">
    <location>
        <begin position="174"/>
        <end position="197"/>
    </location>
</feature>
<evidence type="ECO:0000256" key="3">
    <source>
        <dbReference type="SAM" id="SignalP"/>
    </source>
</evidence>
<dbReference type="InterPro" id="IPR052126">
    <property type="entry name" value="Spindle_Org/Thrombomodulin"/>
</dbReference>
<sequence length="606" mass="68097">MGRRSRMVGCYVVVLAVIAVAASAASRGPESSRARRAAVDNVDVYTGDVHYRYSPENTEILGDQPRPASERVPISEYAFEKNRLGTTPAVPTEKGRRKQTNAREFPQLRQPRVDDQYPDITSRLGVKSPSSNLLPLTEDRRIQLENFQRNNLLLNREQLRQREIEQWVNYTLSLSTTPRPVPTNAGQGASKATSTSEGGRFSPSRPGSAGLYGATPLPPHAVEHTDARSSSASRDTGAKVAVHLEMPGRKISMTDSDSELVSKLLTTLAEATTESSASKEEPVPENISVQNQQLVVETQRNKEREHIDPNYFNKPLINFVDYALLSIEDYQKELAAQNVELPPMHRQHLVSADLTSPSDSLHMRQAGPLCGVFLTPLFNAEVRAVNVSTYLIRNMYMNSRIRSTHLRFTFHSLDGVGIYNFTLDPSDRLELHDHRFFVDMPGHLSRTRKISVADNLGYFNTEIDVSQCVVPRALTLGPFISNQNLIQSRNVLLRTSNVMTIEGFTYTGTASSVYFWAGVGRDIEDGVRIPSETGNLDPISNYINKDITLKLPHALTFYDIDYVAVICIEYRKVFGYIKIKQEWWGRHVLPPAIVSERVYDERNYNL</sequence>
<dbReference type="PANTHER" id="PTHR24036">
    <property type="entry name" value="SKELETOR-RELATED"/>
    <property type="match status" value="1"/>
</dbReference>
<accession>A0A8B7P945</accession>
<name>A0A8B7P945_HYAAZ</name>
<reference evidence="6" key="1">
    <citation type="submission" date="2025-08" db="UniProtKB">
        <authorList>
            <consortium name="RefSeq"/>
        </authorList>
    </citation>
    <scope>IDENTIFICATION</scope>
    <source>
        <tissue evidence="6">Whole organism</tissue>
    </source>
</reference>
<evidence type="ECO:0000256" key="2">
    <source>
        <dbReference type="SAM" id="MobiDB-lite"/>
    </source>
</evidence>
<dbReference type="RefSeq" id="XP_018021696.1">
    <property type="nucleotide sequence ID" value="XM_018166207.2"/>
</dbReference>
<proteinExistence type="predicted"/>
<feature type="region of interest" description="Disordered" evidence="2">
    <location>
        <begin position="174"/>
        <end position="239"/>
    </location>
</feature>
<organism evidence="5 6">
    <name type="scientific">Hyalella azteca</name>
    <name type="common">Amphipod</name>
    <dbReference type="NCBI Taxonomy" id="294128"/>
    <lineage>
        <taxon>Eukaryota</taxon>
        <taxon>Metazoa</taxon>
        <taxon>Ecdysozoa</taxon>
        <taxon>Arthropoda</taxon>
        <taxon>Crustacea</taxon>
        <taxon>Multicrustacea</taxon>
        <taxon>Malacostraca</taxon>
        <taxon>Eumalacostraca</taxon>
        <taxon>Peracarida</taxon>
        <taxon>Amphipoda</taxon>
        <taxon>Senticaudata</taxon>
        <taxon>Talitrida</taxon>
        <taxon>Talitroidea</taxon>
        <taxon>Hyalellidae</taxon>
        <taxon>Hyalella</taxon>
    </lineage>
</organism>
<keyword evidence="3" id="KW-0732">Signal</keyword>
<feature type="signal peptide" evidence="3">
    <location>
        <begin position="1"/>
        <end position="24"/>
    </location>
</feature>
<evidence type="ECO:0000256" key="1">
    <source>
        <dbReference type="ARBA" id="ARBA00022737"/>
    </source>
</evidence>
<feature type="domain" description="DM13" evidence="4">
    <location>
        <begin position="472"/>
        <end position="580"/>
    </location>
</feature>
<dbReference type="PANTHER" id="PTHR24036:SF5">
    <property type="entry name" value="THROMBOMODULIN"/>
    <property type="match status" value="1"/>
</dbReference>
<dbReference type="GeneID" id="108677902"/>
<evidence type="ECO:0000313" key="5">
    <source>
        <dbReference type="Proteomes" id="UP000694843"/>
    </source>
</evidence>
<dbReference type="OrthoDB" id="6485817at2759"/>
<keyword evidence="1" id="KW-0677">Repeat</keyword>
<dbReference type="Proteomes" id="UP000694843">
    <property type="component" value="Unplaced"/>
</dbReference>
<evidence type="ECO:0000313" key="6">
    <source>
        <dbReference type="RefSeq" id="XP_018021696.1"/>
    </source>
</evidence>
<dbReference type="KEGG" id="hazt:108677902"/>
<dbReference type="AlphaFoldDB" id="A0A8B7P945"/>
<protein>
    <submittedName>
        <fullName evidence="6">Uncharacterized protein LOC108677902 isoform X1</fullName>
    </submittedName>
</protein>
<dbReference type="PROSITE" id="PS51549">
    <property type="entry name" value="DM13"/>
    <property type="match status" value="1"/>
</dbReference>
<dbReference type="SMART" id="SM00686">
    <property type="entry name" value="DM13"/>
    <property type="match status" value="1"/>
</dbReference>
<keyword evidence="5" id="KW-1185">Reference proteome</keyword>
<feature type="region of interest" description="Disordered" evidence="2">
    <location>
        <begin position="85"/>
        <end position="106"/>
    </location>
</feature>